<dbReference type="EMBL" id="ALPT02000009">
    <property type="protein sequence ID" value="KGA98530.1"/>
    <property type="molecule type" value="Genomic_DNA"/>
</dbReference>
<dbReference type="eggNOG" id="COG1546">
    <property type="taxonomic scope" value="Bacteria"/>
</dbReference>
<dbReference type="CDD" id="cd00885">
    <property type="entry name" value="cinA"/>
    <property type="match status" value="1"/>
</dbReference>
<organism evidence="3 5">
    <name type="scientific">Alkalihalobacillus alcalophilus ATCC 27647 = CGMCC 1.3604</name>
    <dbReference type="NCBI Taxonomy" id="1218173"/>
    <lineage>
        <taxon>Bacteria</taxon>
        <taxon>Bacillati</taxon>
        <taxon>Bacillota</taxon>
        <taxon>Bacilli</taxon>
        <taxon>Bacillales</taxon>
        <taxon>Bacillaceae</taxon>
        <taxon>Alkalihalobacillus</taxon>
    </lineage>
</organism>
<dbReference type="EMBL" id="JALP01000054">
    <property type="protein sequence ID" value="THG91690.1"/>
    <property type="molecule type" value="Genomic_DNA"/>
</dbReference>
<dbReference type="AlphaFoldDB" id="A0A094XIB5"/>
<reference evidence="4 6" key="2">
    <citation type="submission" date="2014-01" db="EMBL/GenBank/DDBJ databases">
        <title>Draft genome sequencing of Bacillus alcalophilus CGMCC 1.3604.</title>
        <authorList>
            <person name="Yang J."/>
            <person name="Diao L."/>
            <person name="Yang S."/>
        </authorList>
    </citation>
    <scope>NUCLEOTIDE SEQUENCE [LARGE SCALE GENOMIC DNA]</scope>
    <source>
        <strain evidence="4 6">CGMCC 1.3604</strain>
    </source>
</reference>
<dbReference type="STRING" id="1218173.BALCAV_0204030"/>
<dbReference type="PIRSF" id="PIRSF006728">
    <property type="entry name" value="CinA"/>
    <property type="match status" value="1"/>
</dbReference>
<dbReference type="NCBIfam" id="TIGR00200">
    <property type="entry name" value="cinA_nterm"/>
    <property type="match status" value="1"/>
</dbReference>
<dbReference type="InterPro" id="IPR036653">
    <property type="entry name" value="CinA-like_C"/>
</dbReference>
<dbReference type="SUPFAM" id="SSF142433">
    <property type="entry name" value="CinA-like"/>
    <property type="match status" value="1"/>
</dbReference>
<name>A0A094XIB5_ALKAL</name>
<evidence type="ECO:0000313" key="3">
    <source>
        <dbReference type="EMBL" id="KGA98530.1"/>
    </source>
</evidence>
<dbReference type="Gene3D" id="3.30.70.2860">
    <property type="match status" value="1"/>
</dbReference>
<dbReference type="PANTHER" id="PTHR13939:SF0">
    <property type="entry name" value="NMN AMIDOHYDROLASE-LIKE PROTEIN YFAY"/>
    <property type="match status" value="1"/>
</dbReference>
<feature type="domain" description="MoaB/Mog" evidence="2">
    <location>
        <begin position="4"/>
        <end position="171"/>
    </location>
</feature>
<dbReference type="HAMAP" id="MF_00226_B">
    <property type="entry name" value="CinA_B"/>
    <property type="match status" value="1"/>
</dbReference>
<gene>
    <name evidence="1" type="primary">cinA</name>
    <name evidence="4" type="ORF">AJ85_03010</name>
    <name evidence="3" type="ORF">BALCAV_0204030</name>
</gene>
<dbReference type="Proteomes" id="UP000002754">
    <property type="component" value="Unassembled WGS sequence"/>
</dbReference>
<dbReference type="PANTHER" id="PTHR13939">
    <property type="entry name" value="NICOTINAMIDE-NUCLEOTIDE AMIDOHYDROLASE PNCC"/>
    <property type="match status" value="1"/>
</dbReference>
<dbReference type="OrthoDB" id="9801454at2"/>
<dbReference type="InterPro" id="IPR001453">
    <property type="entry name" value="MoaB/Mog_dom"/>
</dbReference>
<reference evidence="3 5" key="1">
    <citation type="journal article" date="2014" name="Genome Announc.">
        <title>Draft Genome Sequence of Bacillus alcalophilus AV1934, a Classic Alkaliphile Isolated from Human Feces in 1934.</title>
        <authorList>
            <person name="Attie O."/>
            <person name="Jayaprakash A."/>
            <person name="Shah H."/>
            <person name="Paulsen I.T."/>
            <person name="Morino M."/>
            <person name="Takahashi Y."/>
            <person name="Narumi I."/>
            <person name="Sachidanandam R."/>
            <person name="Satoh K."/>
            <person name="Ito M."/>
            <person name="Krulwich T.A."/>
        </authorList>
    </citation>
    <scope>NUCLEOTIDE SEQUENCE [LARGE SCALE GENOMIC DNA]</scope>
    <source>
        <strain evidence="3 5">AV1934</strain>
    </source>
</reference>
<keyword evidence="5" id="KW-1185">Reference proteome</keyword>
<dbReference type="InterPro" id="IPR050101">
    <property type="entry name" value="CinA"/>
</dbReference>
<dbReference type="SMART" id="SM00852">
    <property type="entry name" value="MoCF_biosynth"/>
    <property type="match status" value="1"/>
</dbReference>
<protein>
    <recommendedName>
        <fullName evidence="1">Putative competence-damage inducible protein</fullName>
    </recommendedName>
</protein>
<evidence type="ECO:0000313" key="4">
    <source>
        <dbReference type="EMBL" id="THG91690.1"/>
    </source>
</evidence>
<dbReference type="InterPro" id="IPR036425">
    <property type="entry name" value="MoaB/Mog-like_dom_sf"/>
</dbReference>
<dbReference type="Gene3D" id="3.40.980.10">
    <property type="entry name" value="MoaB/Mog-like domain"/>
    <property type="match status" value="1"/>
</dbReference>
<accession>A0A094XIB5</accession>
<dbReference type="Pfam" id="PF00994">
    <property type="entry name" value="MoCF_biosynth"/>
    <property type="match status" value="1"/>
</dbReference>
<dbReference type="NCBIfam" id="TIGR00199">
    <property type="entry name" value="PncC_domain"/>
    <property type="match status" value="1"/>
</dbReference>
<evidence type="ECO:0000313" key="6">
    <source>
        <dbReference type="Proteomes" id="UP000297014"/>
    </source>
</evidence>
<dbReference type="eggNOG" id="COG1058">
    <property type="taxonomic scope" value="Bacteria"/>
</dbReference>
<dbReference type="NCBIfam" id="NF001813">
    <property type="entry name" value="PRK00549.1"/>
    <property type="match status" value="1"/>
</dbReference>
<evidence type="ECO:0000259" key="2">
    <source>
        <dbReference type="SMART" id="SM00852"/>
    </source>
</evidence>
<comment type="caution">
    <text evidence="3">The sequence shown here is derived from an EMBL/GenBank/DDBJ whole genome shotgun (WGS) entry which is preliminary data.</text>
</comment>
<dbReference type="InterPro" id="IPR041424">
    <property type="entry name" value="CinA_KH"/>
</dbReference>
<sequence>MRAEILAVGSELLLGQILNTNAKFISEQLAILGIDVYYQTVIGDNEKRLYDSLNLASQRSDIVILTGGLGPTKDDLTKETVAKLFQTKLVYDKNALFSIEQYFIKRKMKMTENNKKQALILEGAEVLVNRNGMAPGMLFKKDKKMIILLPGPPKEMEPMFVKELVPLLEKMLLNRGKITSRVLRFFNIGESALETRLETLIDNQTNPTIAPLAGNGEVTLRLTVKHEDDGEAIRLLDATEKEIQAIVGDYFYGYDQTSLMKQVVQQLKMEKWTISCAESLTGGMFASELTSFSGVSEIFSGGTVAYSTKEKEKQLQVSKEVIKQDGVVSESCAKEMALGAKKLYESDIAISFTGVAGPDKQEGKDPGTVYISIVGKSGIANGYTLSLHGSRNAIRDRAVKYGCYYLLNEMKRWKSSNDIF</sequence>
<dbReference type="NCBIfam" id="TIGR00177">
    <property type="entry name" value="molyb_syn"/>
    <property type="match status" value="1"/>
</dbReference>
<dbReference type="Proteomes" id="UP000297014">
    <property type="component" value="Unassembled WGS sequence"/>
</dbReference>
<comment type="similarity">
    <text evidence="1">Belongs to the CinA family.</text>
</comment>
<dbReference type="Pfam" id="PF02464">
    <property type="entry name" value="CinA"/>
    <property type="match status" value="1"/>
</dbReference>
<dbReference type="InterPro" id="IPR008135">
    <property type="entry name" value="Competence-induced_CinA"/>
</dbReference>
<dbReference type="SUPFAM" id="SSF53218">
    <property type="entry name" value="Molybdenum cofactor biosynthesis proteins"/>
    <property type="match status" value="1"/>
</dbReference>
<evidence type="ECO:0000256" key="1">
    <source>
        <dbReference type="HAMAP-Rule" id="MF_00226"/>
    </source>
</evidence>
<evidence type="ECO:0000313" key="5">
    <source>
        <dbReference type="Proteomes" id="UP000002754"/>
    </source>
</evidence>
<proteinExistence type="inferred from homology"/>
<dbReference type="InterPro" id="IPR008136">
    <property type="entry name" value="CinA_C"/>
</dbReference>
<dbReference type="RefSeq" id="WP_003321362.1">
    <property type="nucleotide sequence ID" value="NZ_ALPT02000009.1"/>
</dbReference>
<dbReference type="Pfam" id="PF18146">
    <property type="entry name" value="CinA_KH"/>
    <property type="match status" value="1"/>
</dbReference>
<dbReference type="Gene3D" id="3.90.950.20">
    <property type="entry name" value="CinA-like"/>
    <property type="match status" value="1"/>
</dbReference>